<dbReference type="Gene3D" id="3.20.20.100">
    <property type="entry name" value="NADP-dependent oxidoreductase domain"/>
    <property type="match status" value="1"/>
</dbReference>
<dbReference type="InterPro" id="IPR023210">
    <property type="entry name" value="NADP_OxRdtase_dom"/>
</dbReference>
<sequence>MSGPTRGLERRELGTSGVRITTLGFGAWEVGGGTTWGDVDEVEAEDSVVQAAGMGVNWVDTAHVYGGHGGSERLVGRALRRTSGMLVSTKLAPEAEDAYTLPGMRRELEAGLTRLGRDRADVYLLHWPSESTPLAETWAAMDQLRQEGLVGSIGLSNYRAQDVRTCQGVAPVDVVQIPMNLLDVTAYDEVADLCVEQRIGMMTYGTLAYGLLARPDRRSYSDWRGGQIARDDFFVDENYLKYFAPDARVAIDERLAALARIAEDAGRSVIDLSIKWVLAQPGITAALAGTSSSRHALANVRSAMSPDLDPAVMAAIADTVRA</sequence>
<evidence type="ECO:0000259" key="2">
    <source>
        <dbReference type="Pfam" id="PF00248"/>
    </source>
</evidence>
<dbReference type="EMBL" id="MDJW01000002">
    <property type="protein sequence ID" value="OUE22497.1"/>
    <property type="molecule type" value="Genomic_DNA"/>
</dbReference>
<keyword evidence="1" id="KW-0560">Oxidoreductase</keyword>
<dbReference type="GO" id="GO:0016491">
    <property type="term" value="F:oxidoreductase activity"/>
    <property type="evidence" value="ECO:0007669"/>
    <property type="project" value="UniProtKB-KW"/>
</dbReference>
<organism evidence="3 4">
    <name type="scientific">Clavibacter michiganensis</name>
    <dbReference type="NCBI Taxonomy" id="28447"/>
    <lineage>
        <taxon>Bacteria</taxon>
        <taxon>Bacillati</taxon>
        <taxon>Actinomycetota</taxon>
        <taxon>Actinomycetes</taxon>
        <taxon>Micrococcales</taxon>
        <taxon>Microbacteriaceae</taxon>
        <taxon>Clavibacter</taxon>
    </lineage>
</organism>
<dbReference type="PRINTS" id="PR00069">
    <property type="entry name" value="ALDKETRDTASE"/>
</dbReference>
<evidence type="ECO:0000313" key="3">
    <source>
        <dbReference type="EMBL" id="OUE22497.1"/>
    </source>
</evidence>
<feature type="domain" description="NADP-dependent oxidoreductase" evidence="2">
    <location>
        <begin position="23"/>
        <end position="317"/>
    </location>
</feature>
<dbReference type="SUPFAM" id="SSF51430">
    <property type="entry name" value="NAD(P)-linked oxidoreductase"/>
    <property type="match status" value="1"/>
</dbReference>
<name>A0A251YE18_9MICO</name>
<evidence type="ECO:0000313" key="4">
    <source>
        <dbReference type="Proteomes" id="UP000194837"/>
    </source>
</evidence>
<dbReference type="Pfam" id="PF00248">
    <property type="entry name" value="Aldo_ket_red"/>
    <property type="match status" value="1"/>
</dbReference>
<comment type="caution">
    <text evidence="3">The sequence shown here is derived from an EMBL/GenBank/DDBJ whole genome shotgun (WGS) entry which is preliminary data.</text>
</comment>
<dbReference type="InterPro" id="IPR050523">
    <property type="entry name" value="AKR_Detox_Biosynth"/>
</dbReference>
<dbReference type="PANTHER" id="PTHR43364:SF4">
    <property type="entry name" value="NAD(P)-LINKED OXIDOREDUCTASE SUPERFAMILY PROTEIN"/>
    <property type="match status" value="1"/>
</dbReference>
<reference evidence="3 4" key="1">
    <citation type="submission" date="2016-08" db="EMBL/GenBank/DDBJ databases">
        <title>Genome sequence of Clavibacter michiganensis spp strain CFBP7494.</title>
        <authorList>
            <person name="Thapa S.P."/>
            <person name="Coaker G."/>
            <person name="Jacques M.-A."/>
        </authorList>
    </citation>
    <scope>NUCLEOTIDE SEQUENCE [LARGE SCALE GENOMIC DNA]</scope>
    <source>
        <strain evidence="3">CFBP7494</strain>
    </source>
</reference>
<gene>
    <name evidence="3" type="primary">yhdN_1</name>
    <name evidence="3" type="ORF">BFL34_00022</name>
</gene>
<dbReference type="InterPro" id="IPR020471">
    <property type="entry name" value="AKR"/>
</dbReference>
<protein>
    <submittedName>
        <fullName evidence="3">General stress protein 69</fullName>
    </submittedName>
</protein>
<dbReference type="PANTHER" id="PTHR43364">
    <property type="entry name" value="NADH-SPECIFIC METHYLGLYOXAL REDUCTASE-RELATED"/>
    <property type="match status" value="1"/>
</dbReference>
<dbReference type="AlphaFoldDB" id="A0A251YE18"/>
<dbReference type="InterPro" id="IPR036812">
    <property type="entry name" value="NAD(P)_OxRdtase_dom_sf"/>
</dbReference>
<accession>A0A251YE18</accession>
<proteinExistence type="predicted"/>
<dbReference type="Proteomes" id="UP000194837">
    <property type="component" value="Unassembled WGS sequence"/>
</dbReference>
<evidence type="ECO:0000256" key="1">
    <source>
        <dbReference type="ARBA" id="ARBA00023002"/>
    </source>
</evidence>
<dbReference type="GO" id="GO:0005829">
    <property type="term" value="C:cytosol"/>
    <property type="evidence" value="ECO:0007669"/>
    <property type="project" value="TreeGrafter"/>
</dbReference>